<dbReference type="Pfam" id="PF00480">
    <property type="entry name" value="ROK"/>
    <property type="match status" value="1"/>
</dbReference>
<evidence type="ECO:0000313" key="3">
    <source>
        <dbReference type="Proteomes" id="UP000530514"/>
    </source>
</evidence>
<dbReference type="RefSeq" id="WP_052153960.1">
    <property type="nucleotide sequence ID" value="NZ_JACEIP010000005.1"/>
</dbReference>
<dbReference type="InterPro" id="IPR000600">
    <property type="entry name" value="ROK"/>
</dbReference>
<sequence length="339" mass="36273">MKFLVGIDAGGTNTVCGLLDGRGNLLHKIQEPTEAHLGYEQVIDKIARMVKSLLASEQIAPGQVLAVGIGNPGLVDPDRGLVRFAGNLGWRDVEVVKLLQNRLNIPVFADNDVRMYAFGEAIRGAGRGYDHVLAITLGTGIGAAMVNQGQMYYGSGFMAGEIGHIRMDGEQAPCACGMYGCLETVASATGIVRQVREAIANGKSSLLQSWFPGENLCKITAADVSKAYDAGDAVAVEVLQHTGKLLGKALSYAVSLFSPDVIVIGGGVARAGERLLHPAREELKRFVYKGYWARLTIRTATLLDDAGVIGSGLLARQRLEEASPAQLHQHHRNGNREEK</sequence>
<dbReference type="SUPFAM" id="SSF53067">
    <property type="entry name" value="Actin-like ATPase domain"/>
    <property type="match status" value="1"/>
</dbReference>
<dbReference type="InterPro" id="IPR043129">
    <property type="entry name" value="ATPase_NBD"/>
</dbReference>
<accession>A0A7W2AGG6</accession>
<dbReference type="InterPro" id="IPR049874">
    <property type="entry name" value="ROK_cs"/>
</dbReference>
<comment type="caution">
    <text evidence="2">The sequence shown here is derived from an EMBL/GenBank/DDBJ whole genome shotgun (WGS) entry which is preliminary data.</text>
</comment>
<comment type="similarity">
    <text evidence="1">Belongs to the ROK (NagC/XylR) family.</text>
</comment>
<dbReference type="Proteomes" id="UP000530514">
    <property type="component" value="Unassembled WGS sequence"/>
</dbReference>
<evidence type="ECO:0000313" key="2">
    <source>
        <dbReference type="EMBL" id="MBA4542187.1"/>
    </source>
</evidence>
<evidence type="ECO:0000256" key="1">
    <source>
        <dbReference type="ARBA" id="ARBA00006479"/>
    </source>
</evidence>
<dbReference type="OrthoDB" id="9810372at2"/>
<dbReference type="PANTHER" id="PTHR18964">
    <property type="entry name" value="ROK (REPRESSOR, ORF, KINASE) FAMILY"/>
    <property type="match status" value="1"/>
</dbReference>
<reference evidence="2 3" key="1">
    <citation type="submission" date="2020-07" db="EMBL/GenBank/DDBJ databases">
        <authorList>
            <person name="Feng H."/>
        </authorList>
    </citation>
    <scope>NUCLEOTIDE SEQUENCE [LARGE SCALE GENOMIC DNA]</scope>
    <source>
        <strain evidence="3">s-11</strain>
    </source>
</reference>
<name>A0A7W2AGG6_9BACL</name>
<dbReference type="Gene3D" id="3.30.420.40">
    <property type="match status" value="2"/>
</dbReference>
<protein>
    <submittedName>
        <fullName evidence="2">ROK family protein</fullName>
    </submittedName>
</protein>
<gene>
    <name evidence="2" type="ORF">H1164_04635</name>
</gene>
<dbReference type="EMBL" id="JACEIP010000005">
    <property type="protein sequence ID" value="MBA4542187.1"/>
    <property type="molecule type" value="Genomic_DNA"/>
</dbReference>
<dbReference type="PROSITE" id="PS01125">
    <property type="entry name" value="ROK"/>
    <property type="match status" value="1"/>
</dbReference>
<dbReference type="PANTHER" id="PTHR18964:SF149">
    <property type="entry name" value="BIFUNCTIONAL UDP-N-ACETYLGLUCOSAMINE 2-EPIMERASE_N-ACETYLMANNOSAMINE KINASE"/>
    <property type="match status" value="1"/>
</dbReference>
<keyword evidence="3" id="KW-1185">Reference proteome</keyword>
<proteinExistence type="inferred from homology"/>
<dbReference type="AlphaFoldDB" id="A0A7W2AGG6"/>
<organism evidence="2 3">
    <name type="scientific">Thermoactinomyces daqus</name>
    <dbReference type="NCBI Taxonomy" id="1329516"/>
    <lineage>
        <taxon>Bacteria</taxon>
        <taxon>Bacillati</taxon>
        <taxon>Bacillota</taxon>
        <taxon>Bacilli</taxon>
        <taxon>Bacillales</taxon>
        <taxon>Thermoactinomycetaceae</taxon>
        <taxon>Thermoactinomyces</taxon>
    </lineage>
</organism>